<dbReference type="EMBL" id="PDLN01000003">
    <property type="protein sequence ID" value="RDW91237.1"/>
    <property type="molecule type" value="Genomic_DNA"/>
</dbReference>
<evidence type="ECO:0000313" key="1">
    <source>
        <dbReference type="EMBL" id="RDW91237.1"/>
    </source>
</evidence>
<keyword evidence="2" id="KW-1185">Reference proteome</keyword>
<gene>
    <name evidence="1" type="ORF">BP5796_02402</name>
</gene>
<comment type="caution">
    <text evidence="1">The sequence shown here is derived from an EMBL/GenBank/DDBJ whole genome shotgun (WGS) entry which is preliminary data.</text>
</comment>
<reference evidence="1 2" key="1">
    <citation type="journal article" date="2018" name="IMA Fungus">
        <title>IMA Genome-F 9: Draft genome sequence of Annulohypoxylon stygium, Aspergillus mulundensis, Berkeleyomyces basicola (syn. Thielaviopsis basicola), Ceratocystis smalleyi, two Cercospora beticola strains, Coleophoma cylindrospora, Fusarium fracticaudum, Phialophora cf. hyalina, and Morchella septimelata.</title>
        <authorList>
            <person name="Wingfield B.D."/>
            <person name="Bills G.F."/>
            <person name="Dong Y."/>
            <person name="Huang W."/>
            <person name="Nel W.J."/>
            <person name="Swalarsk-Parry B.S."/>
            <person name="Vaghefi N."/>
            <person name="Wilken P.M."/>
            <person name="An Z."/>
            <person name="de Beer Z.W."/>
            <person name="De Vos L."/>
            <person name="Chen L."/>
            <person name="Duong T.A."/>
            <person name="Gao Y."/>
            <person name="Hammerbacher A."/>
            <person name="Kikkert J.R."/>
            <person name="Li Y."/>
            <person name="Li H."/>
            <person name="Li K."/>
            <person name="Li Q."/>
            <person name="Liu X."/>
            <person name="Ma X."/>
            <person name="Naidoo K."/>
            <person name="Pethybridge S.J."/>
            <person name="Sun J."/>
            <person name="Steenkamp E.T."/>
            <person name="van der Nest M.A."/>
            <person name="van Wyk S."/>
            <person name="Wingfield M.J."/>
            <person name="Xiong C."/>
            <person name="Yue Q."/>
            <person name="Zhang X."/>
        </authorList>
    </citation>
    <scope>NUCLEOTIDE SEQUENCE [LARGE SCALE GENOMIC DNA]</scope>
    <source>
        <strain evidence="1 2">BP5796</strain>
    </source>
</reference>
<dbReference type="Proteomes" id="UP000256328">
    <property type="component" value="Unassembled WGS sequence"/>
</dbReference>
<name>A0A3D8SY28_9HELO</name>
<evidence type="ECO:0000313" key="2">
    <source>
        <dbReference type="Proteomes" id="UP000256328"/>
    </source>
</evidence>
<protein>
    <submittedName>
        <fullName evidence="1">Uncharacterized protein</fullName>
    </submittedName>
</protein>
<accession>A0A3D8SY28</accession>
<proteinExistence type="predicted"/>
<dbReference type="AlphaFoldDB" id="A0A3D8SY28"/>
<organism evidence="1 2">
    <name type="scientific">Coleophoma crateriformis</name>
    <dbReference type="NCBI Taxonomy" id="565419"/>
    <lineage>
        <taxon>Eukaryota</taxon>
        <taxon>Fungi</taxon>
        <taxon>Dikarya</taxon>
        <taxon>Ascomycota</taxon>
        <taxon>Pezizomycotina</taxon>
        <taxon>Leotiomycetes</taxon>
        <taxon>Helotiales</taxon>
        <taxon>Dermateaceae</taxon>
        <taxon>Coleophoma</taxon>
    </lineage>
</organism>
<sequence>MPFDNPDTIQLTYSAGESSGLLHLCHAAHDNPTIGGMAVARKKLYVQGEAFLPAETSHGTGLLVGAGVTCLPDSSGLHRVVLKCRVLRGAYSYVSIKQATRSSALDDDDAHV</sequence>